<proteinExistence type="predicted"/>
<feature type="signal peptide" evidence="1">
    <location>
        <begin position="1"/>
        <end position="21"/>
    </location>
</feature>
<dbReference type="Proteomes" id="UP000292424">
    <property type="component" value="Chromosome"/>
</dbReference>
<dbReference type="RefSeq" id="WP_131328287.1">
    <property type="nucleotide sequence ID" value="NZ_CP044016.1"/>
</dbReference>
<accession>A0A5P2G0R4</accession>
<evidence type="ECO:0000313" key="3">
    <source>
        <dbReference type="Proteomes" id="UP000292424"/>
    </source>
</evidence>
<reference evidence="2 3" key="1">
    <citation type="submission" date="2019-09" db="EMBL/GenBank/DDBJ databases">
        <title>Complete genome sequence of Arachidicoccus sp. B3-10 isolated from apple orchard soil.</title>
        <authorList>
            <person name="Kim H.S."/>
            <person name="Han K.-I."/>
            <person name="Suh M.K."/>
            <person name="Lee K.C."/>
            <person name="Eom M.K."/>
            <person name="Kim J.-S."/>
            <person name="Kang S.W."/>
            <person name="Sin Y."/>
            <person name="Lee J.-S."/>
        </authorList>
    </citation>
    <scope>NUCLEOTIDE SEQUENCE [LARGE SCALE GENOMIC DNA]</scope>
    <source>
        <strain evidence="2 3">B3-10</strain>
    </source>
</reference>
<dbReference type="KEGG" id="arac:E0W69_001610"/>
<sequence>MIIKKLLVFFFLFSFPLCSFGQENYKNYCNARFQFCIDYPKDFTAQPESDNGDGCVIISNDEKTEIRAYGSLENEEINNLSQELKFLNKEGKITYKLIGINDFIVSGITKEGKIFYRKTKLTQLNNYFNTGPAKVLQTITITYPKSQADQYANYCKFIANTF</sequence>
<name>A0A5P2G0R4_9BACT</name>
<organism evidence="2 3">
    <name type="scientific">Rhizosphaericola mali</name>
    <dbReference type="NCBI Taxonomy" id="2545455"/>
    <lineage>
        <taxon>Bacteria</taxon>
        <taxon>Pseudomonadati</taxon>
        <taxon>Bacteroidota</taxon>
        <taxon>Chitinophagia</taxon>
        <taxon>Chitinophagales</taxon>
        <taxon>Chitinophagaceae</taxon>
        <taxon>Rhizosphaericola</taxon>
    </lineage>
</organism>
<feature type="chain" id="PRO_5024380342" evidence="1">
    <location>
        <begin position="22"/>
        <end position="162"/>
    </location>
</feature>
<evidence type="ECO:0000313" key="2">
    <source>
        <dbReference type="EMBL" id="QES87410.1"/>
    </source>
</evidence>
<dbReference type="AlphaFoldDB" id="A0A5P2G0R4"/>
<keyword evidence="3" id="KW-1185">Reference proteome</keyword>
<keyword evidence="1" id="KW-0732">Signal</keyword>
<dbReference type="EMBL" id="CP044016">
    <property type="protein sequence ID" value="QES87410.1"/>
    <property type="molecule type" value="Genomic_DNA"/>
</dbReference>
<gene>
    <name evidence="2" type="ORF">E0W69_001610</name>
</gene>
<protein>
    <submittedName>
        <fullName evidence="2">Uncharacterized protein</fullName>
    </submittedName>
</protein>
<dbReference type="OrthoDB" id="1493140at2"/>
<evidence type="ECO:0000256" key="1">
    <source>
        <dbReference type="SAM" id="SignalP"/>
    </source>
</evidence>